<keyword evidence="4 7" id="KW-0812">Transmembrane</keyword>
<dbReference type="PANTHER" id="PTHR43744">
    <property type="entry name" value="ABC TRANSPORTER PERMEASE PROTEIN MG189-RELATED-RELATED"/>
    <property type="match status" value="1"/>
</dbReference>
<name>A0A1J7C5H6_9ACTN</name>
<evidence type="ECO:0000313" key="9">
    <source>
        <dbReference type="EMBL" id="OIV36796.1"/>
    </source>
</evidence>
<dbReference type="RefSeq" id="WP_071657260.1">
    <property type="nucleotide sequence ID" value="NZ_MLCF01000075.1"/>
</dbReference>
<dbReference type="GO" id="GO:0005524">
    <property type="term" value="F:ATP binding"/>
    <property type="evidence" value="ECO:0007669"/>
    <property type="project" value="UniProtKB-KW"/>
</dbReference>
<reference evidence="9 10" key="1">
    <citation type="submission" date="2016-10" db="EMBL/GenBank/DDBJ databases">
        <title>Genome sequence of Streptomyces gilvigriseus MUSC 26.</title>
        <authorList>
            <person name="Lee L.-H."/>
            <person name="Ser H.-L."/>
        </authorList>
    </citation>
    <scope>NUCLEOTIDE SEQUENCE [LARGE SCALE GENOMIC DNA]</scope>
    <source>
        <strain evidence="9 10">MUSC 26</strain>
    </source>
</reference>
<feature type="transmembrane region" description="Helical" evidence="7">
    <location>
        <begin position="111"/>
        <end position="131"/>
    </location>
</feature>
<keyword evidence="2 7" id="KW-0813">Transport</keyword>
<feature type="transmembrane region" description="Helical" evidence="7">
    <location>
        <begin position="137"/>
        <end position="160"/>
    </location>
</feature>
<keyword evidence="9" id="KW-0067">ATP-binding</keyword>
<organism evidence="9 10">
    <name type="scientific">Mangrovactinospora gilvigrisea</name>
    <dbReference type="NCBI Taxonomy" id="1428644"/>
    <lineage>
        <taxon>Bacteria</taxon>
        <taxon>Bacillati</taxon>
        <taxon>Actinomycetota</taxon>
        <taxon>Actinomycetes</taxon>
        <taxon>Kitasatosporales</taxon>
        <taxon>Streptomycetaceae</taxon>
        <taxon>Mangrovactinospora</taxon>
    </lineage>
</organism>
<protein>
    <submittedName>
        <fullName evidence="9">Sugar ABC transporter ATP-binding protein</fullName>
    </submittedName>
</protein>
<keyword evidence="9" id="KW-0547">Nucleotide-binding</keyword>
<dbReference type="InterPro" id="IPR000515">
    <property type="entry name" value="MetI-like"/>
</dbReference>
<dbReference type="OrthoDB" id="2063054at2"/>
<keyword evidence="5 7" id="KW-1133">Transmembrane helix</keyword>
<evidence type="ECO:0000256" key="6">
    <source>
        <dbReference type="ARBA" id="ARBA00023136"/>
    </source>
</evidence>
<dbReference type="SUPFAM" id="SSF161098">
    <property type="entry name" value="MetI-like"/>
    <property type="match status" value="1"/>
</dbReference>
<dbReference type="CDD" id="cd06261">
    <property type="entry name" value="TM_PBP2"/>
    <property type="match status" value="1"/>
</dbReference>
<dbReference type="Pfam" id="PF00528">
    <property type="entry name" value="BPD_transp_1"/>
    <property type="match status" value="1"/>
</dbReference>
<evidence type="ECO:0000256" key="5">
    <source>
        <dbReference type="ARBA" id="ARBA00022989"/>
    </source>
</evidence>
<dbReference type="Proteomes" id="UP000243342">
    <property type="component" value="Unassembled WGS sequence"/>
</dbReference>
<dbReference type="EMBL" id="MLCF01000075">
    <property type="protein sequence ID" value="OIV36796.1"/>
    <property type="molecule type" value="Genomic_DNA"/>
</dbReference>
<evidence type="ECO:0000256" key="1">
    <source>
        <dbReference type="ARBA" id="ARBA00004651"/>
    </source>
</evidence>
<dbReference type="Gene3D" id="1.10.3720.10">
    <property type="entry name" value="MetI-like"/>
    <property type="match status" value="1"/>
</dbReference>
<keyword evidence="3" id="KW-1003">Cell membrane</keyword>
<evidence type="ECO:0000256" key="2">
    <source>
        <dbReference type="ARBA" id="ARBA00022448"/>
    </source>
</evidence>
<evidence type="ECO:0000256" key="3">
    <source>
        <dbReference type="ARBA" id="ARBA00022475"/>
    </source>
</evidence>
<comment type="subcellular location">
    <subcellularLocation>
        <location evidence="1 7">Cell membrane</location>
        <topology evidence="1 7">Multi-pass membrane protein</topology>
    </subcellularLocation>
</comment>
<accession>A0A1J7C5H6</accession>
<feature type="transmembrane region" description="Helical" evidence="7">
    <location>
        <begin position="18"/>
        <end position="39"/>
    </location>
</feature>
<comment type="similarity">
    <text evidence="7">Belongs to the binding-protein-dependent transport system permease family.</text>
</comment>
<feature type="transmembrane region" description="Helical" evidence="7">
    <location>
        <begin position="240"/>
        <end position="265"/>
    </location>
</feature>
<dbReference type="STRING" id="1428644.BIV57_14440"/>
<dbReference type="PROSITE" id="PS50928">
    <property type="entry name" value="ABC_TM1"/>
    <property type="match status" value="1"/>
</dbReference>
<dbReference type="InterPro" id="IPR035906">
    <property type="entry name" value="MetI-like_sf"/>
</dbReference>
<feature type="transmembrane region" description="Helical" evidence="7">
    <location>
        <begin position="198"/>
        <end position="220"/>
    </location>
</feature>
<dbReference type="GO" id="GO:0005886">
    <property type="term" value="C:plasma membrane"/>
    <property type="evidence" value="ECO:0007669"/>
    <property type="project" value="UniProtKB-SubCell"/>
</dbReference>
<evidence type="ECO:0000256" key="7">
    <source>
        <dbReference type="RuleBase" id="RU363032"/>
    </source>
</evidence>
<proteinExistence type="inferred from homology"/>
<gene>
    <name evidence="9" type="ORF">BIV57_14440</name>
</gene>
<evidence type="ECO:0000313" key="10">
    <source>
        <dbReference type="Proteomes" id="UP000243342"/>
    </source>
</evidence>
<comment type="caution">
    <text evidence="9">The sequence shown here is derived from an EMBL/GenBank/DDBJ whole genome shotgun (WGS) entry which is preliminary data.</text>
</comment>
<dbReference type="AlphaFoldDB" id="A0A1J7C5H6"/>
<keyword evidence="6 7" id="KW-0472">Membrane</keyword>
<sequence>MLQSVLWRRLVEKIASHAILLAFSFCFFIPLLWMVLGAFKTPADLNATPVKWFTHDITWDNFSQGVQTFPMGRYVLNTLIIAVPSMIGAAVSSSFIAYGLARIDWPLRKPLFVVILATMMIPYYVTMVPLFQMFKAIGWVGTFLPLIAPHFFGVAFYVFLLRQFYMGIPRSLTDAARVDGVSEIGIWWRIVLPLSRPALAAVMLFQFLISWSDLLGPLLYLSNSNLYTVSLGLTYFRGEYATAFGPLMAVSAILIVPVAVVFFLAQRTFIQGITLSGIKE</sequence>
<feature type="transmembrane region" description="Helical" evidence="7">
    <location>
        <begin position="74"/>
        <end position="99"/>
    </location>
</feature>
<evidence type="ECO:0000256" key="4">
    <source>
        <dbReference type="ARBA" id="ARBA00022692"/>
    </source>
</evidence>
<feature type="domain" description="ABC transmembrane type-1" evidence="8">
    <location>
        <begin position="75"/>
        <end position="265"/>
    </location>
</feature>
<dbReference type="PANTHER" id="PTHR43744:SF6">
    <property type="entry name" value="ABC TRANSPORTER PERMEASE PROTEIN YESQ-RELATED"/>
    <property type="match status" value="1"/>
</dbReference>
<evidence type="ECO:0000259" key="8">
    <source>
        <dbReference type="PROSITE" id="PS50928"/>
    </source>
</evidence>
<dbReference type="GO" id="GO:0055085">
    <property type="term" value="P:transmembrane transport"/>
    <property type="evidence" value="ECO:0007669"/>
    <property type="project" value="InterPro"/>
</dbReference>
<keyword evidence="10" id="KW-1185">Reference proteome</keyword>